<reference evidence="2 3" key="1">
    <citation type="submission" date="2019-09" db="EMBL/GenBank/DDBJ databases">
        <authorList>
            <consortium name="DOE Joint Genome Institute"/>
            <person name="Mondo S.J."/>
            <person name="Navarro-Mendoza M.I."/>
            <person name="Perez-Arques C."/>
            <person name="Panchal S."/>
            <person name="Nicolas F.E."/>
            <person name="Ganguly P."/>
            <person name="Pangilinan J."/>
            <person name="Grigoriev I."/>
            <person name="Heitman J."/>
            <person name="Sanya K."/>
            <person name="Garre V."/>
        </authorList>
    </citation>
    <scope>NUCLEOTIDE SEQUENCE [LARGE SCALE GENOMIC DNA]</scope>
    <source>
        <strain evidence="2 3">MU402</strain>
    </source>
</reference>
<evidence type="ECO:0000313" key="2">
    <source>
        <dbReference type="EMBL" id="KAF1803593.1"/>
    </source>
</evidence>
<keyword evidence="1" id="KW-1133">Transmembrane helix</keyword>
<proteinExistence type="predicted"/>
<comment type="caution">
    <text evidence="2">The sequence shown here is derived from an EMBL/GenBank/DDBJ whole genome shotgun (WGS) entry which is preliminary data.</text>
</comment>
<protein>
    <submittedName>
        <fullName evidence="2">Uncharacterized protein</fullName>
    </submittedName>
</protein>
<name>A0A8H4BLD5_MUCCL</name>
<dbReference type="AlphaFoldDB" id="A0A8H4BLD5"/>
<evidence type="ECO:0000256" key="1">
    <source>
        <dbReference type="SAM" id="Phobius"/>
    </source>
</evidence>
<dbReference type="EMBL" id="JAAECE010000003">
    <property type="protein sequence ID" value="KAF1803593.1"/>
    <property type="molecule type" value="Genomic_DNA"/>
</dbReference>
<dbReference type="Proteomes" id="UP000469890">
    <property type="component" value="Unassembled WGS sequence"/>
</dbReference>
<keyword evidence="1" id="KW-0812">Transmembrane</keyword>
<sequence>MQVDKLGLVFVVCLLFYCHLLSLSLAPFVARNTWSTYARFCKTKRESRVIQTKQPSQYRNAYLLFVCVECWYHSIVYNAGK</sequence>
<evidence type="ECO:0000313" key="3">
    <source>
        <dbReference type="Proteomes" id="UP000469890"/>
    </source>
</evidence>
<gene>
    <name evidence="2" type="ORF">FB192DRAFT_1368810</name>
</gene>
<accession>A0A8H4BLD5</accession>
<organism evidence="2 3">
    <name type="scientific">Mucor circinelloides f. lusitanicus</name>
    <name type="common">Mucor racemosus var. lusitanicus</name>
    <dbReference type="NCBI Taxonomy" id="29924"/>
    <lineage>
        <taxon>Eukaryota</taxon>
        <taxon>Fungi</taxon>
        <taxon>Fungi incertae sedis</taxon>
        <taxon>Mucoromycota</taxon>
        <taxon>Mucoromycotina</taxon>
        <taxon>Mucoromycetes</taxon>
        <taxon>Mucorales</taxon>
        <taxon>Mucorineae</taxon>
        <taxon>Mucoraceae</taxon>
        <taxon>Mucor</taxon>
    </lineage>
</organism>
<keyword evidence="1" id="KW-0472">Membrane</keyword>
<feature type="transmembrane region" description="Helical" evidence="1">
    <location>
        <begin position="6"/>
        <end position="30"/>
    </location>
</feature>